<evidence type="ECO:0000313" key="7">
    <source>
        <dbReference type="Proteomes" id="UP000886818"/>
    </source>
</evidence>
<dbReference type="InterPro" id="IPR001444">
    <property type="entry name" value="Flag_bb_rod_N"/>
</dbReference>
<organism evidence="6 7">
    <name type="scientific">Crassaminicella indica</name>
    <dbReference type="NCBI Taxonomy" id="2855394"/>
    <lineage>
        <taxon>Bacteria</taxon>
        <taxon>Bacillati</taxon>
        <taxon>Bacillota</taxon>
        <taxon>Clostridia</taxon>
        <taxon>Eubacteriales</taxon>
        <taxon>Clostridiaceae</taxon>
        <taxon>Crassaminicella</taxon>
    </lineage>
</organism>
<dbReference type="RefSeq" id="WP_218283392.1">
    <property type="nucleotide sequence ID" value="NZ_CP078093.1"/>
</dbReference>
<evidence type="ECO:0000259" key="3">
    <source>
        <dbReference type="Pfam" id="PF00460"/>
    </source>
</evidence>
<dbReference type="PANTHER" id="PTHR30435:SF19">
    <property type="entry name" value="FLAGELLAR BASAL-BODY ROD PROTEIN FLGG"/>
    <property type="match status" value="1"/>
</dbReference>
<reference evidence="6" key="1">
    <citation type="submission" date="2021-07" db="EMBL/GenBank/DDBJ databases">
        <title>Complete genome sequence of Crassaminicella sp. 143-21, isolated from a deep-sea hydrothermal vent.</title>
        <authorList>
            <person name="Li X."/>
        </authorList>
    </citation>
    <scope>NUCLEOTIDE SEQUENCE</scope>
    <source>
        <strain evidence="6">143-21</strain>
    </source>
</reference>
<keyword evidence="7" id="KW-1185">Reference proteome</keyword>
<gene>
    <name evidence="6" type="ORF">KVH43_02955</name>
</gene>
<dbReference type="Pfam" id="PF00460">
    <property type="entry name" value="Flg_bb_rod"/>
    <property type="match status" value="1"/>
</dbReference>
<feature type="domain" description="Flagellar hook protein FlgE/F/G-like D1" evidence="5">
    <location>
        <begin position="201"/>
        <end position="262"/>
    </location>
</feature>
<dbReference type="PROSITE" id="PS00588">
    <property type="entry name" value="FLAGELLA_BB_ROD"/>
    <property type="match status" value="1"/>
</dbReference>
<dbReference type="Pfam" id="PF22692">
    <property type="entry name" value="LlgE_F_G_D1"/>
    <property type="match status" value="1"/>
</dbReference>
<dbReference type="InterPro" id="IPR020013">
    <property type="entry name" value="Flagellar_FlgE/F/G"/>
</dbReference>
<dbReference type="InterPro" id="IPR053967">
    <property type="entry name" value="LlgE_F_G-like_D1"/>
</dbReference>
<comment type="similarity">
    <text evidence="1 2">Belongs to the flagella basal body rod proteins family.</text>
</comment>
<evidence type="ECO:0000259" key="5">
    <source>
        <dbReference type="Pfam" id="PF22692"/>
    </source>
</evidence>
<comment type="subcellular location">
    <subcellularLocation>
        <location evidence="2">Bacterial flagellum basal body</location>
    </subcellularLocation>
</comment>
<dbReference type="NCBIfam" id="TIGR03506">
    <property type="entry name" value="FlgEFG_subfam"/>
    <property type="match status" value="1"/>
</dbReference>
<dbReference type="Pfam" id="PF06429">
    <property type="entry name" value="Flg_bbr_C"/>
    <property type="match status" value="1"/>
</dbReference>
<evidence type="ECO:0000259" key="4">
    <source>
        <dbReference type="Pfam" id="PF06429"/>
    </source>
</evidence>
<evidence type="ECO:0000256" key="1">
    <source>
        <dbReference type="ARBA" id="ARBA00009677"/>
    </source>
</evidence>
<proteinExistence type="inferred from homology"/>
<evidence type="ECO:0000313" key="6">
    <source>
        <dbReference type="EMBL" id="QXM06696.1"/>
    </source>
</evidence>
<accession>A0ABX8RIF7</accession>
<keyword evidence="6" id="KW-0966">Cell projection</keyword>
<keyword evidence="2" id="KW-0975">Bacterial flagellum</keyword>
<dbReference type="Proteomes" id="UP000886818">
    <property type="component" value="Chromosome"/>
</dbReference>
<dbReference type="EMBL" id="CP078093">
    <property type="protein sequence ID" value="QXM06696.1"/>
    <property type="molecule type" value="Genomic_DNA"/>
</dbReference>
<name>A0ABX8RIF7_9CLOT</name>
<dbReference type="InterPro" id="IPR010930">
    <property type="entry name" value="Flg_bb/hook_C_dom"/>
</dbReference>
<feature type="domain" description="Flagellar basal body rod protein N-terminal" evidence="3">
    <location>
        <begin position="5"/>
        <end position="35"/>
    </location>
</feature>
<dbReference type="PANTHER" id="PTHR30435">
    <property type="entry name" value="FLAGELLAR PROTEIN"/>
    <property type="match status" value="1"/>
</dbReference>
<keyword evidence="6" id="KW-0969">Cilium</keyword>
<dbReference type="InterPro" id="IPR019776">
    <property type="entry name" value="Flagellar_basal_body_rod_CS"/>
</dbReference>
<sequence>MLRGLYTATSAMQTNNKKLDVITNNIANIDTVGYKKDVVVSESFPETLIKKINAPMDFSNVENFSGITVKKEDNLYEVNTKGGYFRVRTPNGDSYHKDLKFTVNEDGYLSTYYKDVNGEIDTRSGYLVLGNKGPIYVGDEELEINNSGQVMIGGNIVDNLVKPVSPNTIGTLNGGVRFDRVYVNYEQGQLYETDNDLDLGIKGKGFFKVQTSAGLRYTRDGSFNLNKDKELVTLDGYKVLGIDGPIIIDGKDVSINELGEIMVDGEYVDTIQVVELENMKDLRKEASNMYRMSEGMEAKEATFTGKIVQGFLEKSNVNAVKEMVKMMSLFRNYESGQKIVKAYDDTLGKAVNEVGKV</sequence>
<feature type="domain" description="Flagellar basal-body/hook protein C-terminal" evidence="4">
    <location>
        <begin position="308"/>
        <end position="352"/>
    </location>
</feature>
<evidence type="ECO:0000256" key="2">
    <source>
        <dbReference type="RuleBase" id="RU362116"/>
    </source>
</evidence>
<protein>
    <submittedName>
        <fullName evidence="6">Flagellar hook-basal body complex protein</fullName>
    </submittedName>
</protein>
<keyword evidence="6" id="KW-0282">Flagellum</keyword>